<organism evidence="2 3">
    <name type="scientific">Anaeromyxobacter oryzae</name>
    <dbReference type="NCBI Taxonomy" id="2918170"/>
    <lineage>
        <taxon>Bacteria</taxon>
        <taxon>Pseudomonadati</taxon>
        <taxon>Myxococcota</taxon>
        <taxon>Myxococcia</taxon>
        <taxon>Myxococcales</taxon>
        <taxon>Cystobacterineae</taxon>
        <taxon>Anaeromyxobacteraceae</taxon>
        <taxon>Anaeromyxobacter</taxon>
    </lineage>
</organism>
<keyword evidence="3" id="KW-1185">Reference proteome</keyword>
<dbReference type="EMBL" id="AP025591">
    <property type="protein sequence ID" value="BDG05477.1"/>
    <property type="molecule type" value="Genomic_DNA"/>
</dbReference>
<dbReference type="Pfam" id="PF01326">
    <property type="entry name" value="PPDK_N"/>
    <property type="match status" value="1"/>
</dbReference>
<dbReference type="InterPro" id="IPR013815">
    <property type="entry name" value="ATP_grasp_subdomain_1"/>
</dbReference>
<evidence type="ECO:0000259" key="1">
    <source>
        <dbReference type="Pfam" id="PF01326"/>
    </source>
</evidence>
<proteinExistence type="predicted"/>
<evidence type="ECO:0000313" key="3">
    <source>
        <dbReference type="Proteomes" id="UP001162891"/>
    </source>
</evidence>
<protein>
    <submittedName>
        <fullName evidence="2">Phosphoenolpyruvate synthase</fullName>
    </submittedName>
</protein>
<feature type="domain" description="Pyruvate phosphate dikinase AMP/ATP-binding" evidence="1">
    <location>
        <begin position="299"/>
        <end position="654"/>
    </location>
</feature>
<name>A0ABM7X0Z8_9BACT</name>
<dbReference type="RefSeq" id="WP_248354347.1">
    <property type="nucleotide sequence ID" value="NZ_AP025591.1"/>
</dbReference>
<accession>A0ABM7X0Z8</accession>
<gene>
    <name evidence="2" type="ORF">AMOR_44730</name>
</gene>
<reference evidence="3" key="1">
    <citation type="journal article" date="2022" name="Int. J. Syst. Evol. Microbiol.">
        <title>Anaeromyxobacter oryzae sp. nov., Anaeromyxobacter diazotrophicus sp. nov. and Anaeromyxobacter paludicola sp. nov., isolated from paddy soils.</title>
        <authorList>
            <person name="Itoh H."/>
            <person name="Xu Z."/>
            <person name="Mise K."/>
            <person name="Masuda Y."/>
            <person name="Ushijima N."/>
            <person name="Hayakawa C."/>
            <person name="Shiratori Y."/>
            <person name="Senoo K."/>
        </authorList>
    </citation>
    <scope>NUCLEOTIDE SEQUENCE [LARGE SCALE GENOMIC DNA]</scope>
    <source>
        <strain evidence="3">Red232</strain>
    </source>
</reference>
<dbReference type="InterPro" id="IPR002192">
    <property type="entry name" value="PPDK_AMP/ATP-bd"/>
</dbReference>
<sequence>MTTPAREPSTGIDSLDAVLRSLRAGDNVVWQVETVDDYPPLARPFVERALAEGRRVVYFRFARHEPLVEDGAGAEIHRLSPALGFESFTAAIHDVIESCGRGTFYVFDCLSDLAADWYSDLMLGNFFMVTCPYLYELETVTYFALLRDDHSHQAVDAIRSTTQLLIDVFRHHRALHVHPLKVQGRHSPTMYLPHVRGEDGTFRALTESAAVSEALADVSERRLDAVSHLDVWDRRFLEARELQASVLAGARPWEEEQAVFQSILRMMLTRDERFAELAARYLDLNDLFAIRRRMIGTGLVGGKAAGMLVARAILQKTSPGWNRRLEPHDSWFLGSDVFYTYLVRNGCWGARRDQRSRAGWLEGAAAARERILAGAFPDFVLRQLVSMLEFYGQSPIIVRSSSLLEDGFGNAFTGKYESVFCPNQGSPEERLEQLLAAVKTVFASTMSEDALRYRERRGLLDRDEQMAILVQRVSGAVHGRLFYPQLAGVALSYNPYVWNHAIDPQAGVVRLVFGLGTRAVERSDDDYTRIVALNAPSLRPEASLDEATEYAQRRVDVIDLEERRFGALGIDEVVAESPDLPIQRFATRRAGGGWVLTFDELLWSTPLVQEIRALLAVLRDAYRYPVDVEFTGNFLADGELRLNLVQCRPLQVREGGAIVPPPPGLPEDAVLLASRGPVVGPSTQTPIDRIVYVDPDAYARLGTQDRHEVARIIGRVTRLDAAGARKIFLLGPGRWGTTTPALGVPVSFPEIQRVSALCEIMKIGDVIPDVSLGSHFFNDLVEENMLYVALYPGYPGHALDEARLRAAPNRLPELLPDDARLAEVLRVIDFPLPGEARTLWLNASCVRQEVVCYRDPGGVTSAPS</sequence>
<dbReference type="Gene3D" id="3.30.1490.20">
    <property type="entry name" value="ATP-grasp fold, A domain"/>
    <property type="match status" value="1"/>
</dbReference>
<dbReference type="Proteomes" id="UP001162891">
    <property type="component" value="Chromosome"/>
</dbReference>
<evidence type="ECO:0000313" key="2">
    <source>
        <dbReference type="EMBL" id="BDG05477.1"/>
    </source>
</evidence>
<dbReference type="SUPFAM" id="SSF56059">
    <property type="entry name" value="Glutathione synthetase ATP-binding domain-like"/>
    <property type="match status" value="1"/>
</dbReference>